<dbReference type="EMBL" id="SDMP01000026">
    <property type="protein sequence ID" value="RYQ79353.1"/>
    <property type="molecule type" value="Genomic_DNA"/>
</dbReference>
<comment type="caution">
    <text evidence="1">The sequence shown here is derived from an EMBL/GenBank/DDBJ whole genome shotgun (WGS) entry which is preliminary data.</text>
</comment>
<accession>A0A444WPR7</accession>
<proteinExistence type="predicted"/>
<reference evidence="1 2" key="1">
    <citation type="submission" date="2019-01" db="EMBL/GenBank/DDBJ databases">
        <title>Sequencing of cultivated peanut Arachis hypogaea provides insights into genome evolution and oil improvement.</title>
        <authorList>
            <person name="Chen X."/>
        </authorList>
    </citation>
    <scope>NUCLEOTIDE SEQUENCE [LARGE SCALE GENOMIC DNA]</scope>
    <source>
        <strain evidence="2">cv. Fuhuasheng</strain>
        <tissue evidence="1">Leaves</tissue>
    </source>
</reference>
<name>A0A444WPR7_ARAHY</name>
<gene>
    <name evidence="1" type="ORF">Ahy_Scaffold6g108087</name>
</gene>
<dbReference type="Proteomes" id="UP000289738">
    <property type="component" value="Unassembled WGS sequence"/>
</dbReference>
<dbReference type="AlphaFoldDB" id="A0A444WPR7"/>
<evidence type="ECO:0000313" key="2">
    <source>
        <dbReference type="Proteomes" id="UP000289738"/>
    </source>
</evidence>
<dbReference type="STRING" id="3818.A0A444WPR7"/>
<evidence type="ECO:0000313" key="1">
    <source>
        <dbReference type="EMBL" id="RYQ79353.1"/>
    </source>
</evidence>
<sequence>MVLLRESSFLLTSPPSWEVVSLLFPLSLWCFSFFTSSLLKSTYDYIIALTEQEQEQQGVGGQQSPQMSTVSSLIGFSSASFFTMFQCGSWCTPPHLFDEDRVTFFLIHKEAYFTKWWKVLCRIDKELISDISFQWSSTFKEGVSFPFFSDIKIGTIYLPSVSTAYLS</sequence>
<organism evidence="1 2">
    <name type="scientific">Arachis hypogaea</name>
    <name type="common">Peanut</name>
    <dbReference type="NCBI Taxonomy" id="3818"/>
    <lineage>
        <taxon>Eukaryota</taxon>
        <taxon>Viridiplantae</taxon>
        <taxon>Streptophyta</taxon>
        <taxon>Embryophyta</taxon>
        <taxon>Tracheophyta</taxon>
        <taxon>Spermatophyta</taxon>
        <taxon>Magnoliopsida</taxon>
        <taxon>eudicotyledons</taxon>
        <taxon>Gunneridae</taxon>
        <taxon>Pentapetalae</taxon>
        <taxon>rosids</taxon>
        <taxon>fabids</taxon>
        <taxon>Fabales</taxon>
        <taxon>Fabaceae</taxon>
        <taxon>Papilionoideae</taxon>
        <taxon>50 kb inversion clade</taxon>
        <taxon>dalbergioids sensu lato</taxon>
        <taxon>Dalbergieae</taxon>
        <taxon>Pterocarpus clade</taxon>
        <taxon>Arachis</taxon>
    </lineage>
</organism>
<protein>
    <submittedName>
        <fullName evidence="1">Uncharacterized protein</fullName>
    </submittedName>
</protein>
<dbReference type="Gramene" id="arahy.Tifrunner.gnm2.ann2.Ah04g107100.1">
    <property type="protein sequence ID" value="arahy.Tifrunner.gnm2.ann2.Ah04g107100.1-CDS"/>
    <property type="gene ID" value="arahy.Tifrunner.gnm2.ann2.Ah04g107100"/>
</dbReference>
<keyword evidence="2" id="KW-1185">Reference proteome</keyword>